<keyword evidence="2" id="KW-0645">Protease</keyword>
<comment type="caution">
    <text evidence="8">The sequence shown here is derived from an EMBL/GenBank/DDBJ whole genome shotgun (WGS) entry which is preliminary data.</text>
</comment>
<feature type="compositionally biased region" description="Basic residues" evidence="6">
    <location>
        <begin position="1"/>
        <end position="21"/>
    </location>
</feature>
<evidence type="ECO:0000256" key="4">
    <source>
        <dbReference type="ARBA" id="ARBA00022807"/>
    </source>
</evidence>
<keyword evidence="3" id="KW-0378">Hydrolase</keyword>
<dbReference type="EMBL" id="JBHUFU010000032">
    <property type="protein sequence ID" value="MFD1833367.1"/>
    <property type="molecule type" value="Genomic_DNA"/>
</dbReference>
<feature type="coiled-coil region" evidence="5">
    <location>
        <begin position="60"/>
        <end position="115"/>
    </location>
</feature>
<dbReference type="Pfam" id="PF00877">
    <property type="entry name" value="NLPC_P60"/>
    <property type="match status" value="1"/>
</dbReference>
<keyword evidence="9" id="KW-1185">Reference proteome</keyword>
<evidence type="ECO:0000256" key="1">
    <source>
        <dbReference type="ARBA" id="ARBA00007074"/>
    </source>
</evidence>
<evidence type="ECO:0000256" key="3">
    <source>
        <dbReference type="ARBA" id="ARBA00022801"/>
    </source>
</evidence>
<feature type="region of interest" description="Disordered" evidence="6">
    <location>
        <begin position="209"/>
        <end position="242"/>
    </location>
</feature>
<dbReference type="Gene3D" id="3.90.1720.10">
    <property type="entry name" value="endopeptidase domain like (from Nostoc punctiforme)"/>
    <property type="match status" value="1"/>
</dbReference>
<feature type="domain" description="NlpC/P60" evidence="7">
    <location>
        <begin position="241"/>
        <end position="355"/>
    </location>
</feature>
<evidence type="ECO:0000256" key="6">
    <source>
        <dbReference type="SAM" id="MobiDB-lite"/>
    </source>
</evidence>
<dbReference type="Proteomes" id="UP001597365">
    <property type="component" value="Unassembled WGS sequence"/>
</dbReference>
<dbReference type="InterPro" id="IPR000064">
    <property type="entry name" value="NLP_P60_dom"/>
</dbReference>
<proteinExistence type="inferred from homology"/>
<evidence type="ECO:0000256" key="2">
    <source>
        <dbReference type="ARBA" id="ARBA00022670"/>
    </source>
</evidence>
<feature type="region of interest" description="Disordered" evidence="6">
    <location>
        <begin position="1"/>
        <end position="23"/>
    </location>
</feature>
<feature type="coiled-coil region" evidence="5">
    <location>
        <begin position="169"/>
        <end position="203"/>
    </location>
</feature>
<evidence type="ECO:0000313" key="9">
    <source>
        <dbReference type="Proteomes" id="UP001597365"/>
    </source>
</evidence>
<dbReference type="PANTHER" id="PTHR47359">
    <property type="entry name" value="PEPTIDOGLYCAN DL-ENDOPEPTIDASE CWLO"/>
    <property type="match status" value="1"/>
</dbReference>
<organism evidence="8 9">
    <name type="scientific">Streptomyces desertarenae</name>
    <dbReference type="NCBI Taxonomy" id="2666184"/>
    <lineage>
        <taxon>Bacteria</taxon>
        <taxon>Bacillati</taxon>
        <taxon>Actinomycetota</taxon>
        <taxon>Actinomycetes</taxon>
        <taxon>Kitasatosporales</taxon>
        <taxon>Streptomycetaceae</taxon>
        <taxon>Streptomyces</taxon>
    </lineage>
</organism>
<comment type="similarity">
    <text evidence="1">Belongs to the peptidase C40 family.</text>
</comment>
<protein>
    <submittedName>
        <fullName evidence="8">NlpC/P60 family protein</fullName>
    </submittedName>
</protein>
<dbReference type="InterPro" id="IPR051794">
    <property type="entry name" value="PG_Endopeptidase_C40"/>
</dbReference>
<accession>A0ABW4PRD1</accession>
<evidence type="ECO:0000313" key="8">
    <source>
        <dbReference type="EMBL" id="MFD1833367.1"/>
    </source>
</evidence>
<dbReference type="InterPro" id="IPR038765">
    <property type="entry name" value="Papain-like_cys_pep_sf"/>
</dbReference>
<evidence type="ECO:0000259" key="7">
    <source>
        <dbReference type="PROSITE" id="PS51935"/>
    </source>
</evidence>
<dbReference type="SUPFAM" id="SSF54001">
    <property type="entry name" value="Cysteine proteinases"/>
    <property type="match status" value="1"/>
</dbReference>
<gene>
    <name evidence="8" type="ORF">ACFSJS_27575</name>
</gene>
<name>A0ABW4PRD1_9ACTN</name>
<dbReference type="PANTHER" id="PTHR47359:SF3">
    <property type="entry name" value="NLP_P60 DOMAIN-CONTAINING PROTEIN-RELATED"/>
    <property type="match status" value="1"/>
</dbReference>
<reference evidence="9" key="1">
    <citation type="journal article" date="2019" name="Int. J. Syst. Evol. Microbiol.">
        <title>The Global Catalogue of Microorganisms (GCM) 10K type strain sequencing project: providing services to taxonomists for standard genome sequencing and annotation.</title>
        <authorList>
            <consortium name="The Broad Institute Genomics Platform"/>
            <consortium name="The Broad Institute Genome Sequencing Center for Infectious Disease"/>
            <person name="Wu L."/>
            <person name="Ma J."/>
        </authorList>
    </citation>
    <scope>NUCLEOTIDE SEQUENCE [LARGE SCALE GENOMIC DNA]</scope>
    <source>
        <strain evidence="9">CGMCC 4.7455</strain>
    </source>
</reference>
<dbReference type="PROSITE" id="PS51935">
    <property type="entry name" value="NLPC_P60"/>
    <property type="match status" value="1"/>
</dbReference>
<dbReference type="RefSeq" id="WP_380905165.1">
    <property type="nucleotide sequence ID" value="NZ_JBHUFU010000032.1"/>
</dbReference>
<keyword evidence="5" id="KW-0175">Coiled coil</keyword>
<evidence type="ECO:0000256" key="5">
    <source>
        <dbReference type="SAM" id="Coils"/>
    </source>
</evidence>
<keyword evidence="4" id="KW-0788">Thiol protease</keyword>
<sequence>MVSHRSPRHAPRRHGSPRRAPRAGAFGLGARVTALSAAAGAAAVLTAAPAGADPDGEGTAAALNARVDRLYTEAEQATEEYNAAAERVEELRGQVERAQNAAARDQARANRMRDDLGALAAAQYRGGAVVPSLALLLSDDPDEYLARASALDRIGSRQAARLQAYRHTVRSLEQQRARAGGKLAELRRQRETLGRHRAAVQRKLGAARRLLNSLPPQERAARERAARGTGRPAVPEAAGSSPRASAAVAAARRAVGAPYAWGQAGPHAFDCSGLTSWAYAQAGVSLPRTSQGQLHAGRRVPFEEALPGDLVVYGPDAGHVGMYVGGGQVVHAPHPGARVRYDPAGMMPVAAVVRP</sequence>